<keyword evidence="22" id="KW-0472">Membrane</keyword>
<name>A0AAD4N4U9_9BILA</name>
<sequence length="1084" mass="124054">MTSERNWNDVPDDELEETAWERIEGLKEMFPEKLRNNLCSTVSWGQWMTCKTVSLTKSLVWVVSAASVVTLLPYWIESELSQLEKEQVKQQQQMLLGPAGSAPLPRTRKDNEVEEDAQTEMEAKYRFRRIVYDQGELDNSDLNQPPSRHNPHPFDPTEPAVLPPTHARSIVPFVNHLPVLQNLVDLGMDLLEMDKETNIGRFLVRMDWDLDVKPKIHWLIKDVGVKMEDVGSYLTRNPFFLTQQLADMKERVDYLFKKGFNKKDVTKIVIASRYWLNTDVKINDARLGFLQRQFRLSGDEVRQLTVKEPRVISFGLGPIQRIMMMLNSEFGFSQNQLKNILKEEPRLFMAEPREIHITYNYLSRVMAITNDQLTEYPLALRCPVATLRRRHEFLYRLKKAQYNESLPDYVSLERLLVPSDKFFAEDMKANLVEEGDNPDITKERRKATFPVNKLSAFIHGGEYIVRRRHEILEIVESRLEFKSDMPLEFMSREQRHEEQARKAVAMTDLATDVIDGSDFFGEGMYYQSLIIGRDLHAMSLHYIMFLQTIQGQTDDEQLDQWIEPTISRSILGTYAQTELGHGTNLKRLETTATYELATQEFVLHSPRISSAKWWPGGLGKSATHAIVMAQLIIKDKCYGPHPFIVQLRDLDTHMPFESIRVGDIGPKFGINGSDNGFLIFDHHRIPRKGLLMRYAKVLPNGDYVAPKHNKLGYGSMIFVRSVMIRDQAMQLGAAVTIATRYSAIRRQGELQLNASEEVQILDYQNQQYRIFPQIANTIAFLLAASQIRALYLKVTEQLTTGNIELLPELHALSSGLKAVVSWEVSKGIEQCRLSCGGHGYSQASAFPEIYAYATVAKQLMKAVKGFHEGKPPSSSFIESYLYKKSITINSNAFSSKVDFIKPEDIISCFEEAARLQINNAYTLLSSREKELGAPNAFNSTSIELCRAAKLHVKAYLVRNLFNKISTCDDPAIKPILLDLARIFALYHIADSASAFSTILSHDQMGSVRQRMYEHLTRIRPNAVAIVDSFDFSDRELNSVLGRRDGNVYPALLQWAQQSPLNKEEVTEAYRKHLRPMMVEARSKL</sequence>
<dbReference type="Gene3D" id="1.10.540.10">
    <property type="entry name" value="Acyl-CoA dehydrogenase/oxidase, N-terminal domain"/>
    <property type="match status" value="1"/>
</dbReference>
<dbReference type="Pfam" id="PF01756">
    <property type="entry name" value="ACOX"/>
    <property type="match status" value="1"/>
</dbReference>
<dbReference type="GO" id="GO:0005777">
    <property type="term" value="C:peroxisome"/>
    <property type="evidence" value="ECO:0007669"/>
    <property type="project" value="UniProtKB-SubCell"/>
</dbReference>
<dbReference type="Pfam" id="PF04281">
    <property type="entry name" value="Tom22"/>
    <property type="match status" value="1"/>
</dbReference>
<dbReference type="GO" id="GO:0055088">
    <property type="term" value="P:lipid homeostasis"/>
    <property type="evidence" value="ECO:0007669"/>
    <property type="project" value="TreeGrafter"/>
</dbReference>
<dbReference type="InterPro" id="IPR037069">
    <property type="entry name" value="AcylCoA_DH/ox_N_sf"/>
</dbReference>
<reference evidence="29" key="1">
    <citation type="submission" date="2022-01" db="EMBL/GenBank/DDBJ databases">
        <title>Genome Sequence Resource for Two Populations of Ditylenchus destructor, the Migratory Endoparasitic Phytonematode.</title>
        <authorList>
            <person name="Zhang H."/>
            <person name="Lin R."/>
            <person name="Xie B."/>
        </authorList>
    </citation>
    <scope>NUCLEOTIDE SEQUENCE</scope>
    <source>
        <strain evidence="29">BazhouSP</strain>
    </source>
</reference>
<dbReference type="SUPFAM" id="SSF56645">
    <property type="entry name" value="Acyl-CoA dehydrogenase NM domain-like"/>
    <property type="match status" value="1"/>
</dbReference>
<keyword evidence="19" id="KW-0811">Translocation</keyword>
<keyword evidence="12" id="KW-0274">FAD</keyword>
<keyword evidence="20" id="KW-0443">Lipid metabolism</keyword>
<dbReference type="InterPro" id="IPR005683">
    <property type="entry name" value="Tom22"/>
</dbReference>
<dbReference type="GO" id="GO:0033540">
    <property type="term" value="P:fatty acid beta-oxidation using acyl-CoA oxidase"/>
    <property type="evidence" value="ECO:0007669"/>
    <property type="project" value="TreeGrafter"/>
</dbReference>
<keyword evidence="16" id="KW-0809">Transit peptide</keyword>
<dbReference type="Gene3D" id="1.20.140.10">
    <property type="entry name" value="Butyryl-CoA Dehydrogenase, subunit A, domain 3"/>
    <property type="match status" value="2"/>
</dbReference>
<feature type="region of interest" description="Disordered" evidence="25">
    <location>
        <begin position="138"/>
        <end position="158"/>
    </location>
</feature>
<evidence type="ECO:0000259" key="27">
    <source>
        <dbReference type="Pfam" id="PF14749"/>
    </source>
</evidence>
<dbReference type="Pfam" id="PF02536">
    <property type="entry name" value="mTERF"/>
    <property type="match status" value="1"/>
</dbReference>
<keyword evidence="8" id="KW-0285">Flavoprotein</keyword>
<dbReference type="Gene3D" id="2.40.110.10">
    <property type="entry name" value="Butyryl-CoA Dehydrogenase, subunit A, domain 2"/>
    <property type="match status" value="1"/>
</dbReference>
<dbReference type="GO" id="GO:0003676">
    <property type="term" value="F:nucleic acid binding"/>
    <property type="evidence" value="ECO:0007669"/>
    <property type="project" value="InterPro"/>
</dbReference>
<feature type="domain" description="Acyl-coenzyme A oxidase N-terminal" evidence="27">
    <location>
        <begin position="451"/>
        <end position="565"/>
    </location>
</feature>
<dbReference type="InterPro" id="IPR009100">
    <property type="entry name" value="AcylCoA_DH/oxidase_NM_dom_sf"/>
</dbReference>
<keyword evidence="9" id="KW-0812">Transmembrane</keyword>
<comment type="similarity">
    <text evidence="5">Belongs to the mTERF family.</text>
</comment>
<evidence type="ECO:0000256" key="2">
    <source>
        <dbReference type="ARBA" id="ARBA00004275"/>
    </source>
</evidence>
<feature type="domain" description="Acyl-CoA oxidase C-alpha1" evidence="28">
    <location>
        <begin position="713"/>
        <end position="856"/>
    </location>
</feature>
<feature type="domain" description="Acyl-CoA oxidase C-terminal" evidence="26">
    <location>
        <begin position="902"/>
        <end position="1077"/>
    </location>
</feature>
<dbReference type="InterPro" id="IPR055060">
    <property type="entry name" value="ACOX_C_alpha1"/>
</dbReference>
<dbReference type="FunFam" id="2.40.110.10:FF:000003">
    <property type="entry name" value="Acyl-coenzyme A oxidase"/>
    <property type="match status" value="1"/>
</dbReference>
<keyword evidence="13" id="KW-0276">Fatty acid metabolism</keyword>
<dbReference type="FunFam" id="1.10.540.10:FF:000006">
    <property type="entry name" value="Acyl-coenzyme A oxidase"/>
    <property type="match status" value="1"/>
</dbReference>
<comment type="similarity">
    <text evidence="4">Belongs to the acyl-CoA oxidase family.</text>
</comment>
<dbReference type="Pfam" id="PF22924">
    <property type="entry name" value="ACOX_C_alpha1"/>
    <property type="match status" value="1"/>
</dbReference>
<evidence type="ECO:0000256" key="11">
    <source>
        <dbReference type="ARBA" id="ARBA00022787"/>
    </source>
</evidence>
<keyword evidence="24" id="KW-0675">Receptor</keyword>
<keyword evidence="23" id="KW-0576">Peroxisome</keyword>
<evidence type="ECO:0000259" key="26">
    <source>
        <dbReference type="Pfam" id="PF01756"/>
    </source>
</evidence>
<evidence type="ECO:0000256" key="18">
    <source>
        <dbReference type="ARBA" id="ARBA00023002"/>
    </source>
</evidence>
<dbReference type="InterPro" id="IPR038538">
    <property type="entry name" value="MTERF_sf"/>
</dbReference>
<dbReference type="Proteomes" id="UP001201812">
    <property type="component" value="Unassembled WGS sequence"/>
</dbReference>
<dbReference type="Pfam" id="PF14749">
    <property type="entry name" value="Acyl-CoA_ox_N"/>
    <property type="match status" value="1"/>
</dbReference>
<evidence type="ECO:0000256" key="8">
    <source>
        <dbReference type="ARBA" id="ARBA00022630"/>
    </source>
</evidence>
<keyword evidence="14" id="KW-0067">ATP-binding</keyword>
<keyword evidence="7" id="KW-0813">Transport</keyword>
<evidence type="ECO:0000256" key="21">
    <source>
        <dbReference type="ARBA" id="ARBA00023128"/>
    </source>
</evidence>
<keyword evidence="18" id="KW-0560">Oxidoreductase</keyword>
<comment type="similarity">
    <text evidence="6">Belongs to the Tom22 family.</text>
</comment>
<dbReference type="EMBL" id="JAKKPZ010000010">
    <property type="protein sequence ID" value="KAI1716525.1"/>
    <property type="molecule type" value="Genomic_DNA"/>
</dbReference>
<dbReference type="GO" id="GO:0003997">
    <property type="term" value="F:acyl-CoA oxidase activity"/>
    <property type="evidence" value="ECO:0007669"/>
    <property type="project" value="InterPro"/>
</dbReference>
<keyword evidence="21" id="KW-0496">Mitochondrion</keyword>
<dbReference type="FunFam" id="1.20.140.10:FF:000013">
    <property type="entry name" value="Acyl-coenzyme A oxidase"/>
    <property type="match status" value="1"/>
</dbReference>
<dbReference type="InterPro" id="IPR012258">
    <property type="entry name" value="Acyl-CoA_oxidase"/>
</dbReference>
<evidence type="ECO:0000313" key="30">
    <source>
        <dbReference type="Proteomes" id="UP001201812"/>
    </source>
</evidence>
<evidence type="ECO:0000256" key="5">
    <source>
        <dbReference type="ARBA" id="ARBA00007692"/>
    </source>
</evidence>
<evidence type="ECO:0000256" key="14">
    <source>
        <dbReference type="ARBA" id="ARBA00022840"/>
    </source>
</evidence>
<evidence type="ECO:0000259" key="28">
    <source>
        <dbReference type="Pfam" id="PF22924"/>
    </source>
</evidence>
<keyword evidence="30" id="KW-1185">Reference proteome</keyword>
<dbReference type="Gene3D" id="1.25.70.10">
    <property type="entry name" value="Transcription termination factor 3, mitochondrial"/>
    <property type="match status" value="1"/>
</dbReference>
<dbReference type="InterPro" id="IPR046373">
    <property type="entry name" value="Acyl-CoA_Oxase/DH_mid-dom_sf"/>
</dbReference>
<gene>
    <name evidence="29" type="ORF">DdX_07585</name>
</gene>
<keyword evidence="15" id="KW-0653">Protein transport</keyword>
<dbReference type="GO" id="GO:0071949">
    <property type="term" value="F:FAD binding"/>
    <property type="evidence" value="ECO:0007669"/>
    <property type="project" value="InterPro"/>
</dbReference>
<evidence type="ECO:0000256" key="6">
    <source>
        <dbReference type="ARBA" id="ARBA00009874"/>
    </source>
</evidence>
<evidence type="ECO:0000256" key="25">
    <source>
        <dbReference type="SAM" id="MobiDB-lite"/>
    </source>
</evidence>
<evidence type="ECO:0000256" key="20">
    <source>
        <dbReference type="ARBA" id="ARBA00023098"/>
    </source>
</evidence>
<dbReference type="SMART" id="SM00733">
    <property type="entry name" value="Mterf"/>
    <property type="match status" value="5"/>
</dbReference>
<comment type="subcellular location">
    <subcellularLocation>
        <location evidence="3">Mitochondrion outer membrane</location>
        <topology evidence="3">Single-pass membrane protein</topology>
    </subcellularLocation>
    <subcellularLocation>
        <location evidence="2">Peroxisome</location>
    </subcellularLocation>
</comment>
<evidence type="ECO:0000256" key="10">
    <source>
        <dbReference type="ARBA" id="ARBA00022741"/>
    </source>
</evidence>
<evidence type="ECO:0000256" key="23">
    <source>
        <dbReference type="ARBA" id="ARBA00023140"/>
    </source>
</evidence>
<keyword evidence="11" id="KW-1000">Mitochondrion outer membrane</keyword>
<dbReference type="InterPro" id="IPR003690">
    <property type="entry name" value="MTERF"/>
</dbReference>
<evidence type="ECO:0000256" key="15">
    <source>
        <dbReference type="ARBA" id="ARBA00022927"/>
    </source>
</evidence>
<dbReference type="GO" id="GO:0006886">
    <property type="term" value="P:intracellular protein transport"/>
    <property type="evidence" value="ECO:0007669"/>
    <property type="project" value="InterPro"/>
</dbReference>
<dbReference type="PANTHER" id="PTHR10909:SF351">
    <property type="entry name" value="ACYL-COENZYME A OXIDASE"/>
    <property type="match status" value="1"/>
</dbReference>
<dbReference type="GO" id="GO:0005741">
    <property type="term" value="C:mitochondrial outer membrane"/>
    <property type="evidence" value="ECO:0007669"/>
    <property type="project" value="UniProtKB-SubCell"/>
</dbReference>
<evidence type="ECO:0000256" key="9">
    <source>
        <dbReference type="ARBA" id="ARBA00022692"/>
    </source>
</evidence>
<comment type="cofactor">
    <cofactor evidence="1">
        <name>FAD</name>
        <dbReference type="ChEBI" id="CHEBI:57692"/>
    </cofactor>
</comment>
<evidence type="ECO:0000256" key="22">
    <source>
        <dbReference type="ARBA" id="ARBA00023136"/>
    </source>
</evidence>
<evidence type="ECO:0000256" key="13">
    <source>
        <dbReference type="ARBA" id="ARBA00022832"/>
    </source>
</evidence>
<dbReference type="SUPFAM" id="SSF47203">
    <property type="entry name" value="Acyl-CoA dehydrogenase C-terminal domain-like"/>
    <property type="match status" value="2"/>
</dbReference>
<dbReference type="PANTHER" id="PTHR10909">
    <property type="entry name" value="ELECTRON TRANSPORT OXIDOREDUCTASE"/>
    <property type="match status" value="1"/>
</dbReference>
<protein>
    <submittedName>
        <fullName evidence="29">Acyl-CoA oxidase domain-containing protein</fullName>
    </submittedName>
</protein>
<dbReference type="InterPro" id="IPR002655">
    <property type="entry name" value="Acyl-CoA_oxidase_C"/>
</dbReference>
<evidence type="ECO:0000256" key="7">
    <source>
        <dbReference type="ARBA" id="ARBA00022448"/>
    </source>
</evidence>
<evidence type="ECO:0000256" key="3">
    <source>
        <dbReference type="ARBA" id="ARBA00004572"/>
    </source>
</evidence>
<dbReference type="InterPro" id="IPR029320">
    <property type="entry name" value="Acyl-CoA_ox_N"/>
</dbReference>
<evidence type="ECO:0000256" key="4">
    <source>
        <dbReference type="ARBA" id="ARBA00006288"/>
    </source>
</evidence>
<dbReference type="GO" id="GO:0005504">
    <property type="term" value="F:fatty acid binding"/>
    <property type="evidence" value="ECO:0007669"/>
    <property type="project" value="TreeGrafter"/>
</dbReference>
<accession>A0AAD4N4U9</accession>
<comment type="caution">
    <text evidence="29">The sequence shown here is derived from an EMBL/GenBank/DDBJ whole genome shotgun (WGS) entry which is preliminary data.</text>
</comment>
<dbReference type="AlphaFoldDB" id="A0AAD4N4U9"/>
<proteinExistence type="inferred from homology"/>
<evidence type="ECO:0000256" key="19">
    <source>
        <dbReference type="ARBA" id="ARBA00023010"/>
    </source>
</evidence>
<dbReference type="InterPro" id="IPR036250">
    <property type="entry name" value="AcylCo_DH-like_C"/>
</dbReference>
<keyword evidence="10" id="KW-0547">Nucleotide-binding</keyword>
<evidence type="ECO:0000256" key="16">
    <source>
        <dbReference type="ARBA" id="ARBA00022946"/>
    </source>
</evidence>
<dbReference type="GO" id="GO:0005524">
    <property type="term" value="F:ATP binding"/>
    <property type="evidence" value="ECO:0007669"/>
    <property type="project" value="UniProtKB-KW"/>
</dbReference>
<evidence type="ECO:0000256" key="24">
    <source>
        <dbReference type="ARBA" id="ARBA00023170"/>
    </source>
</evidence>
<organism evidence="29 30">
    <name type="scientific">Ditylenchus destructor</name>
    <dbReference type="NCBI Taxonomy" id="166010"/>
    <lineage>
        <taxon>Eukaryota</taxon>
        <taxon>Metazoa</taxon>
        <taxon>Ecdysozoa</taxon>
        <taxon>Nematoda</taxon>
        <taxon>Chromadorea</taxon>
        <taxon>Rhabditida</taxon>
        <taxon>Tylenchina</taxon>
        <taxon>Tylenchomorpha</taxon>
        <taxon>Sphaerularioidea</taxon>
        <taxon>Anguinidae</taxon>
        <taxon>Anguininae</taxon>
        <taxon>Ditylenchus</taxon>
    </lineage>
</organism>
<feature type="region of interest" description="Disordered" evidence="25">
    <location>
        <begin position="91"/>
        <end position="118"/>
    </location>
</feature>
<evidence type="ECO:0000313" key="29">
    <source>
        <dbReference type="EMBL" id="KAI1716525.1"/>
    </source>
</evidence>
<evidence type="ECO:0000256" key="17">
    <source>
        <dbReference type="ARBA" id="ARBA00022989"/>
    </source>
</evidence>
<evidence type="ECO:0000256" key="12">
    <source>
        <dbReference type="ARBA" id="ARBA00022827"/>
    </source>
</evidence>
<evidence type="ECO:0000256" key="1">
    <source>
        <dbReference type="ARBA" id="ARBA00001974"/>
    </source>
</evidence>
<keyword evidence="17" id="KW-1133">Transmembrane helix</keyword>